<protein>
    <submittedName>
        <fullName evidence="1">Uncharacterized protein MYCFIDRAFT_77831</fullName>
    </submittedName>
</protein>
<comment type="caution">
    <text evidence="1">The sequence shown here is derived from an EMBL/GenBank/DDBJ whole genome shotgun (WGS) entry which is preliminary data.</text>
</comment>
<keyword evidence="2" id="KW-1185">Reference proteome</keyword>
<dbReference type="Proteomes" id="UP001165186">
    <property type="component" value="Unassembled WGS sequence"/>
</dbReference>
<gene>
    <name evidence="1" type="primary">g8856</name>
    <name evidence="1" type="ORF">NpPPO83_00008856</name>
</gene>
<evidence type="ECO:0000313" key="1">
    <source>
        <dbReference type="EMBL" id="GME26496.1"/>
    </source>
</evidence>
<organism evidence="1 2">
    <name type="scientific">Neofusicoccum parvum</name>
    <dbReference type="NCBI Taxonomy" id="310453"/>
    <lineage>
        <taxon>Eukaryota</taxon>
        <taxon>Fungi</taxon>
        <taxon>Dikarya</taxon>
        <taxon>Ascomycota</taxon>
        <taxon>Pezizomycotina</taxon>
        <taxon>Dothideomycetes</taxon>
        <taxon>Dothideomycetes incertae sedis</taxon>
        <taxon>Botryosphaeriales</taxon>
        <taxon>Botryosphaeriaceae</taxon>
        <taxon>Neofusicoccum</taxon>
    </lineage>
</organism>
<name>A0ACB5S171_9PEZI</name>
<sequence length="162" mass="18338">MDQKRRDYTVEFTSGATLSIKAQNYPERGRIFKTKLQTIKIFMAAVVNLDNDELENHVDQQCFIDRWLKKDMLSGDGIHATNSFDPTKPIDRVFDALGSNHNRTVLVIAEKQLNAIRGQLWRLNDPYSIEGTFNPALDSAVESDEAATELMGLLANIFFVSN</sequence>
<evidence type="ECO:0000313" key="2">
    <source>
        <dbReference type="Proteomes" id="UP001165186"/>
    </source>
</evidence>
<reference evidence="1" key="1">
    <citation type="submission" date="2024-09" db="EMBL/GenBank/DDBJ databases">
        <title>Draft Genome Sequences of Neofusicoccum parvum.</title>
        <authorList>
            <person name="Ashida A."/>
            <person name="Camagna M."/>
            <person name="Tanaka A."/>
            <person name="Takemoto D."/>
        </authorList>
    </citation>
    <scope>NUCLEOTIDE SEQUENCE</scope>
    <source>
        <strain evidence="1">PPO83</strain>
    </source>
</reference>
<dbReference type="EMBL" id="BSXG01000028">
    <property type="protein sequence ID" value="GME26496.1"/>
    <property type="molecule type" value="Genomic_DNA"/>
</dbReference>
<proteinExistence type="predicted"/>
<accession>A0ACB5S171</accession>